<organism evidence="2 3">
    <name type="scientific">Cryomyces antarcticus</name>
    <dbReference type="NCBI Taxonomy" id="329879"/>
    <lineage>
        <taxon>Eukaryota</taxon>
        <taxon>Fungi</taxon>
        <taxon>Dikarya</taxon>
        <taxon>Ascomycota</taxon>
        <taxon>Pezizomycotina</taxon>
        <taxon>Dothideomycetes</taxon>
        <taxon>Dothideomycetes incertae sedis</taxon>
        <taxon>Cryomyces</taxon>
    </lineage>
</organism>
<dbReference type="InterPro" id="IPR029052">
    <property type="entry name" value="Metallo-depent_PP-like"/>
</dbReference>
<sequence length="329" mass="35975">MAIFSTPASPFDPPSPLYTFLTSPLKSTTHALHHLLTSLRHPPPPPHPPIRIVCISDTHTLLPASIPPGDLLIHAGDLTTAGTPAELQAQIDWMRSLPHRHKVVVAGNHDTWLDPRSRATLSAEDQAATIDWRRIHYLQHAATTLAFPSRSPGKTGSATRTLTVYGAPHIPACGPDGFAFQYPRGSDAWTDVLPAGVDVLVTHTPPKHHCDLFPAALGCEWLARETWRVRPRLHVCGHVHAGRGREGLWWDEAQQAYERAMGREGAGGTGELLDGWAWVECAKVVYYGVVGLVWNRVWGGDGRPGVLVNASLMYNNSGELRNPPQVVDL</sequence>
<dbReference type="InterPro" id="IPR051693">
    <property type="entry name" value="UPF0046_metallophosphoest"/>
</dbReference>
<protein>
    <recommendedName>
        <fullName evidence="1">Calcineurin-like phosphoesterase domain-containing protein</fullName>
    </recommendedName>
</protein>
<gene>
    <name evidence="2" type="ORF">LTR16_001411</name>
</gene>
<feature type="domain" description="Calcineurin-like phosphoesterase" evidence="1">
    <location>
        <begin position="50"/>
        <end position="241"/>
    </location>
</feature>
<keyword evidence="3" id="KW-1185">Reference proteome</keyword>
<dbReference type="CDD" id="cd07379">
    <property type="entry name" value="MPP_239FB"/>
    <property type="match status" value="1"/>
</dbReference>
<name>A0ABR0MAQ3_9PEZI</name>
<dbReference type="SUPFAM" id="SSF56300">
    <property type="entry name" value="Metallo-dependent phosphatases"/>
    <property type="match status" value="1"/>
</dbReference>
<accession>A0ABR0MAQ3</accession>
<dbReference type="Gene3D" id="3.60.21.10">
    <property type="match status" value="1"/>
</dbReference>
<dbReference type="Pfam" id="PF00149">
    <property type="entry name" value="Metallophos"/>
    <property type="match status" value="1"/>
</dbReference>
<proteinExistence type="predicted"/>
<comment type="caution">
    <text evidence="2">The sequence shown here is derived from an EMBL/GenBank/DDBJ whole genome shotgun (WGS) entry which is preliminary data.</text>
</comment>
<reference evidence="2 3" key="1">
    <citation type="submission" date="2023-08" db="EMBL/GenBank/DDBJ databases">
        <title>Black Yeasts Isolated from many extreme environments.</title>
        <authorList>
            <person name="Coleine C."/>
            <person name="Stajich J.E."/>
            <person name="Selbmann L."/>
        </authorList>
    </citation>
    <scope>NUCLEOTIDE SEQUENCE [LARGE SCALE GENOMIC DNA]</scope>
    <source>
        <strain evidence="2 3">CCFEE 536</strain>
    </source>
</reference>
<evidence type="ECO:0000259" key="1">
    <source>
        <dbReference type="Pfam" id="PF00149"/>
    </source>
</evidence>
<dbReference type="PANTHER" id="PTHR12905:SF18">
    <property type="entry name" value="ESTER HYDROLASE, PUTATIVE (AFU_ORTHOLOGUE AFUA_4G03130)-RELATED"/>
    <property type="match status" value="1"/>
</dbReference>
<evidence type="ECO:0000313" key="3">
    <source>
        <dbReference type="Proteomes" id="UP001357485"/>
    </source>
</evidence>
<dbReference type="Proteomes" id="UP001357485">
    <property type="component" value="Unassembled WGS sequence"/>
</dbReference>
<dbReference type="EMBL" id="JAVRRA010000074">
    <property type="protein sequence ID" value="KAK5294393.1"/>
    <property type="molecule type" value="Genomic_DNA"/>
</dbReference>
<dbReference type="InterPro" id="IPR004843">
    <property type="entry name" value="Calcineurin-like_PHP"/>
</dbReference>
<dbReference type="PANTHER" id="PTHR12905">
    <property type="entry name" value="METALLOPHOSPHOESTERASE"/>
    <property type="match status" value="1"/>
</dbReference>
<evidence type="ECO:0000313" key="2">
    <source>
        <dbReference type="EMBL" id="KAK5294393.1"/>
    </source>
</evidence>